<feature type="region of interest" description="Disordered" evidence="7">
    <location>
        <begin position="307"/>
        <end position="329"/>
    </location>
</feature>
<dbReference type="GO" id="GO:0046983">
    <property type="term" value="F:protein dimerization activity"/>
    <property type="evidence" value="ECO:0007669"/>
    <property type="project" value="InterPro"/>
</dbReference>
<proteinExistence type="predicted"/>
<dbReference type="InterPro" id="IPR011598">
    <property type="entry name" value="bHLH_dom"/>
</dbReference>
<dbReference type="AlphaFoldDB" id="A0A830CST8"/>
<dbReference type="FunFam" id="4.10.280.10:FF:000032">
    <property type="entry name" value="Transcription factor bHLH123 family"/>
    <property type="match status" value="1"/>
</dbReference>
<dbReference type="InterPro" id="IPR036638">
    <property type="entry name" value="HLH_DNA-bd_sf"/>
</dbReference>
<dbReference type="PROSITE" id="PS50888">
    <property type="entry name" value="BHLH"/>
    <property type="match status" value="1"/>
</dbReference>
<sequence>MESANNHHHHHQLQDHVLGSSSSSSSATPSYYGVCTTTHAWSTTPTSFLNTNNGFITSYNPSDNRLQENTLLSSQYNPNMAGPDLAFHNWANYTTNDQSDLHLPRIKEEFSDHYLRKYADLLNNNEQRNINLQLKSLSSENLMNKINNSSNNQISAANLMYSNNGSRGFSQIFPSINISNLNQMGLANGAGSNLDMNLEALDLLTSSSFSGNLGTSSQNHQIGFSNYAAFDDHMQQSHHIPFYAGASNNKVRKEKLGDRIASLQQLVAPFGKTDTASVLMEAIGYIKFLQDQVETLSVPYMKASRNKSSRIKAGHADHQNETDEESKRDLRSRGLCLVPLSCLSYITDGGAATVWPPPHFGGPT</sequence>
<feature type="compositionally biased region" description="Basic and acidic residues" evidence="7">
    <location>
        <begin position="314"/>
        <end position="329"/>
    </location>
</feature>
<dbReference type="GO" id="GO:0000981">
    <property type="term" value="F:DNA-binding transcription factor activity, RNA polymerase II-specific"/>
    <property type="evidence" value="ECO:0007669"/>
    <property type="project" value="TreeGrafter"/>
</dbReference>
<gene>
    <name evidence="9" type="ORF">PHJA_002506600</name>
</gene>
<dbReference type="PANTHER" id="PTHR16223">
    <property type="entry name" value="TRANSCRIPTION FACTOR BHLH83-RELATED"/>
    <property type="match status" value="1"/>
</dbReference>
<organism evidence="9 10">
    <name type="scientific">Phtheirospermum japonicum</name>
    <dbReference type="NCBI Taxonomy" id="374723"/>
    <lineage>
        <taxon>Eukaryota</taxon>
        <taxon>Viridiplantae</taxon>
        <taxon>Streptophyta</taxon>
        <taxon>Embryophyta</taxon>
        <taxon>Tracheophyta</taxon>
        <taxon>Spermatophyta</taxon>
        <taxon>Magnoliopsida</taxon>
        <taxon>eudicotyledons</taxon>
        <taxon>Gunneridae</taxon>
        <taxon>Pentapetalae</taxon>
        <taxon>asterids</taxon>
        <taxon>lamiids</taxon>
        <taxon>Lamiales</taxon>
        <taxon>Orobanchaceae</taxon>
        <taxon>Orobanchaceae incertae sedis</taxon>
        <taxon>Phtheirospermum</taxon>
    </lineage>
</organism>
<comment type="subunit">
    <text evidence="2">Homodimer.</text>
</comment>
<feature type="compositionally biased region" description="Basic residues" evidence="7">
    <location>
        <begin position="1"/>
        <end position="11"/>
    </location>
</feature>
<evidence type="ECO:0000256" key="2">
    <source>
        <dbReference type="ARBA" id="ARBA00011738"/>
    </source>
</evidence>
<dbReference type="CDD" id="cd11393">
    <property type="entry name" value="bHLH_AtbHLH_like"/>
    <property type="match status" value="1"/>
</dbReference>
<dbReference type="GO" id="GO:0005634">
    <property type="term" value="C:nucleus"/>
    <property type="evidence" value="ECO:0007669"/>
    <property type="project" value="UniProtKB-SubCell"/>
</dbReference>
<feature type="domain" description="BHLH" evidence="8">
    <location>
        <begin position="240"/>
        <end position="289"/>
    </location>
</feature>
<keyword evidence="10" id="KW-1185">Reference proteome</keyword>
<evidence type="ECO:0000256" key="3">
    <source>
        <dbReference type="ARBA" id="ARBA00023015"/>
    </source>
</evidence>
<dbReference type="SUPFAM" id="SSF47459">
    <property type="entry name" value="HLH, helix-loop-helix DNA-binding domain"/>
    <property type="match status" value="1"/>
</dbReference>
<name>A0A830CST8_9LAMI</name>
<evidence type="ECO:0000313" key="9">
    <source>
        <dbReference type="EMBL" id="GFQ03628.1"/>
    </source>
</evidence>
<dbReference type="OrthoDB" id="760019at2759"/>
<dbReference type="EMBL" id="BMAC01000851">
    <property type="protein sequence ID" value="GFQ03628.1"/>
    <property type="molecule type" value="Genomic_DNA"/>
</dbReference>
<dbReference type="Proteomes" id="UP000653305">
    <property type="component" value="Unassembled WGS sequence"/>
</dbReference>
<comment type="subcellular location">
    <subcellularLocation>
        <location evidence="1">Nucleus</location>
    </subcellularLocation>
</comment>
<evidence type="ECO:0000256" key="6">
    <source>
        <dbReference type="ARBA" id="ARBA00023242"/>
    </source>
</evidence>
<keyword evidence="3" id="KW-0805">Transcription regulation</keyword>
<evidence type="ECO:0000256" key="5">
    <source>
        <dbReference type="ARBA" id="ARBA00023163"/>
    </source>
</evidence>
<reference evidence="9" key="1">
    <citation type="submission" date="2020-07" db="EMBL/GenBank/DDBJ databases">
        <title>Ethylene signaling mediates host invasion by parasitic plants.</title>
        <authorList>
            <person name="Yoshida S."/>
        </authorList>
    </citation>
    <scope>NUCLEOTIDE SEQUENCE</scope>
    <source>
        <strain evidence="9">Okayama</strain>
    </source>
</reference>
<accession>A0A830CST8</accession>
<dbReference type="PANTHER" id="PTHR16223:SF56">
    <property type="entry name" value="TRANSCRIPTION FACTOR BHLH110"/>
    <property type="match status" value="1"/>
</dbReference>
<dbReference type="Gene3D" id="4.10.280.10">
    <property type="entry name" value="Helix-loop-helix DNA-binding domain"/>
    <property type="match status" value="1"/>
</dbReference>
<evidence type="ECO:0000259" key="8">
    <source>
        <dbReference type="PROSITE" id="PS50888"/>
    </source>
</evidence>
<keyword evidence="4" id="KW-0238">DNA-binding</keyword>
<dbReference type="InterPro" id="IPR045843">
    <property type="entry name" value="IND-like"/>
</dbReference>
<evidence type="ECO:0000313" key="10">
    <source>
        <dbReference type="Proteomes" id="UP000653305"/>
    </source>
</evidence>
<evidence type="ECO:0000256" key="4">
    <source>
        <dbReference type="ARBA" id="ARBA00023125"/>
    </source>
</evidence>
<comment type="caution">
    <text evidence="9">The sequence shown here is derived from an EMBL/GenBank/DDBJ whole genome shotgun (WGS) entry which is preliminary data.</text>
</comment>
<keyword evidence="5" id="KW-0804">Transcription</keyword>
<keyword evidence="6" id="KW-0539">Nucleus</keyword>
<evidence type="ECO:0000256" key="7">
    <source>
        <dbReference type="SAM" id="MobiDB-lite"/>
    </source>
</evidence>
<protein>
    <submittedName>
        <fullName evidence="9">Transcription factor bhlh110</fullName>
    </submittedName>
</protein>
<dbReference type="SMART" id="SM00353">
    <property type="entry name" value="HLH"/>
    <property type="match status" value="1"/>
</dbReference>
<dbReference type="GO" id="GO:0000978">
    <property type="term" value="F:RNA polymerase II cis-regulatory region sequence-specific DNA binding"/>
    <property type="evidence" value="ECO:0007669"/>
    <property type="project" value="TreeGrafter"/>
</dbReference>
<evidence type="ECO:0000256" key="1">
    <source>
        <dbReference type="ARBA" id="ARBA00004123"/>
    </source>
</evidence>
<dbReference type="InterPro" id="IPR045239">
    <property type="entry name" value="bHLH95_bHLH"/>
</dbReference>
<feature type="region of interest" description="Disordered" evidence="7">
    <location>
        <begin position="1"/>
        <end position="22"/>
    </location>
</feature>